<proteinExistence type="inferred from homology"/>
<dbReference type="GO" id="GO:0005741">
    <property type="term" value="C:mitochondrial outer membrane"/>
    <property type="evidence" value="ECO:0007669"/>
    <property type="project" value="UniProtKB-SubCell"/>
</dbReference>
<dbReference type="Pfam" id="PF10642">
    <property type="entry name" value="Tom5"/>
    <property type="match status" value="1"/>
</dbReference>
<evidence type="ECO:0000256" key="6">
    <source>
        <dbReference type="ARBA" id="ARBA00022989"/>
    </source>
</evidence>
<evidence type="ECO:0000256" key="5">
    <source>
        <dbReference type="ARBA" id="ARBA00022927"/>
    </source>
</evidence>
<evidence type="ECO:0000256" key="8">
    <source>
        <dbReference type="ARBA" id="ARBA00023136"/>
    </source>
</evidence>
<keyword evidence="6" id="KW-1133">Transmembrane helix</keyword>
<dbReference type="OrthoDB" id="4150500at2759"/>
<dbReference type="Proteomes" id="UP000053110">
    <property type="component" value="Unassembled WGS sequence"/>
</dbReference>
<dbReference type="AlphaFoldDB" id="A0A061HJF7"/>
<keyword evidence="4" id="KW-1000">Mitochondrion outer membrane</keyword>
<protein>
    <submittedName>
        <fullName evidence="11">Bgt-3885</fullName>
    </submittedName>
</protein>
<dbReference type="EMBL" id="UIGY01000038">
    <property type="protein sequence ID" value="SUZ09062.1"/>
    <property type="molecule type" value="Genomic_DNA"/>
</dbReference>
<keyword evidence="5" id="KW-0653">Protein transport</keyword>
<evidence type="ECO:0000256" key="2">
    <source>
        <dbReference type="ARBA" id="ARBA00022448"/>
    </source>
</evidence>
<accession>A0A061HJF7</accession>
<dbReference type="InterPro" id="IPR019603">
    <property type="entry name" value="Tom5"/>
</dbReference>
<keyword evidence="7" id="KW-0496">Mitochondrion</keyword>
<gene>
    <name evidence="10" type="ORF">BGT96224_3885</name>
    <name evidence="11" type="ORF">BGT96224V2_LOCUS2222</name>
</gene>
<sequence length="52" mass="5582">MFGLFGEPPPTLSAAEIKKQEEEAFSTIQSVLIGSAVLYLSPFAVDAIIKLL</sequence>
<keyword evidence="2" id="KW-0813">Transport</keyword>
<evidence type="ECO:0000256" key="3">
    <source>
        <dbReference type="ARBA" id="ARBA00022692"/>
    </source>
</evidence>
<dbReference type="GO" id="GO:0015031">
    <property type="term" value="P:protein transport"/>
    <property type="evidence" value="ECO:0007669"/>
    <property type="project" value="UniProtKB-KW"/>
</dbReference>
<comment type="similarity">
    <text evidence="9">Belongs to the Tom5 family.</text>
</comment>
<dbReference type="HOGENOM" id="CLU_209440_1_1_1"/>
<reference evidence="12" key="1">
    <citation type="journal article" date="2013" name="Nat. Genet.">
        <title>The wheat powdery mildew genome shows the unique evolution of an obligate biotroph.</title>
        <authorList>
            <person name="Wicker T."/>
            <person name="Oberhaensli S."/>
            <person name="Parlange F."/>
            <person name="Buchmann J.P."/>
            <person name="Shatalina M."/>
            <person name="Roffler S."/>
            <person name="Ben-David R."/>
            <person name="Dolezel J."/>
            <person name="Simkova H."/>
            <person name="Schulze-Lefert P."/>
            <person name="Spanu P.D."/>
            <person name="Bruggmann R."/>
            <person name="Amselem J."/>
            <person name="Quesneville H."/>
            <person name="Ver Loren van Themaat E."/>
            <person name="Paape T."/>
            <person name="Shimizu K.K."/>
            <person name="Keller B."/>
        </authorList>
    </citation>
    <scope>NUCLEOTIDE SEQUENCE [LARGE SCALE GENOMIC DNA]</scope>
    <source>
        <strain evidence="12">96224</strain>
    </source>
</reference>
<dbReference type="GO" id="GO:0006626">
    <property type="term" value="P:protein targeting to mitochondrion"/>
    <property type="evidence" value="ECO:0007669"/>
    <property type="project" value="UniProtKB-ARBA"/>
</dbReference>
<evidence type="ECO:0000256" key="1">
    <source>
        <dbReference type="ARBA" id="ARBA00004572"/>
    </source>
</evidence>
<keyword evidence="8" id="KW-0472">Membrane</keyword>
<reference evidence="11" key="3">
    <citation type="submission" date="2018-07" db="EMBL/GenBank/DDBJ databases">
        <authorList>
            <person name="Quirk P.G."/>
            <person name="Krulwich T.A."/>
        </authorList>
    </citation>
    <scope>NUCLEOTIDE SEQUENCE</scope>
    <source>
        <strain evidence="11">96224</strain>
    </source>
</reference>
<dbReference type="EMBL" id="KE375011">
    <property type="protein sequence ID" value="EPQ66006.1"/>
    <property type="molecule type" value="Genomic_DNA"/>
</dbReference>
<evidence type="ECO:0000256" key="7">
    <source>
        <dbReference type="ARBA" id="ARBA00023128"/>
    </source>
</evidence>
<evidence type="ECO:0000313" key="11">
    <source>
        <dbReference type="EMBL" id="SUZ09062.1"/>
    </source>
</evidence>
<organism evidence="11">
    <name type="scientific">Blumeria graminis f. sp. tritici 96224</name>
    <dbReference type="NCBI Taxonomy" id="1268274"/>
    <lineage>
        <taxon>Eukaryota</taxon>
        <taxon>Fungi</taxon>
        <taxon>Dikarya</taxon>
        <taxon>Ascomycota</taxon>
        <taxon>Pezizomycotina</taxon>
        <taxon>Leotiomycetes</taxon>
        <taxon>Erysiphales</taxon>
        <taxon>Erysiphaceae</taxon>
        <taxon>Blumeria</taxon>
    </lineage>
</organism>
<evidence type="ECO:0000313" key="12">
    <source>
        <dbReference type="Proteomes" id="UP000053110"/>
    </source>
</evidence>
<evidence type="ECO:0000256" key="4">
    <source>
        <dbReference type="ARBA" id="ARBA00022787"/>
    </source>
</evidence>
<keyword evidence="3" id="KW-0812">Transmembrane</keyword>
<evidence type="ECO:0000313" key="10">
    <source>
        <dbReference type="EMBL" id="EPQ66006.1"/>
    </source>
</evidence>
<name>A0A061HJF7_BLUGR</name>
<evidence type="ECO:0000256" key="9">
    <source>
        <dbReference type="ARBA" id="ARBA00025716"/>
    </source>
</evidence>
<comment type="subcellular location">
    <subcellularLocation>
        <location evidence="1">Mitochondrion outer membrane</location>
        <topology evidence="1">Single-pass membrane protein</topology>
    </subcellularLocation>
</comment>
<reference evidence="10" key="2">
    <citation type="submission" date="2013-01" db="EMBL/GenBank/DDBJ databases">
        <title>The wheat powdery mildew genome reveals unique evolution of an obligate biotroph.</title>
        <authorList>
            <person name="Oberhaensli S."/>
            <person name="Wicker T."/>
            <person name="Keller B."/>
        </authorList>
    </citation>
    <scope>NUCLEOTIDE SEQUENCE</scope>
    <source>
        <strain evidence="10">96224</strain>
    </source>
</reference>